<accession>A0A7S0IA47</accession>
<feature type="transmembrane region" description="Helical" evidence="1">
    <location>
        <begin position="141"/>
        <end position="160"/>
    </location>
</feature>
<dbReference type="PANTHER" id="PTHR34548">
    <property type="entry name" value="PROTEIN TIC 21, CHLOROPLASTIC"/>
    <property type="match status" value="1"/>
</dbReference>
<dbReference type="Pfam" id="PF12263">
    <property type="entry name" value="DUF3611"/>
    <property type="match status" value="1"/>
</dbReference>
<dbReference type="EMBL" id="HBEQ01003802">
    <property type="protein sequence ID" value="CAD8515529.1"/>
    <property type="molecule type" value="Transcribed_RNA"/>
</dbReference>
<feature type="transmembrane region" description="Helical" evidence="1">
    <location>
        <begin position="108"/>
        <end position="129"/>
    </location>
</feature>
<reference evidence="2" key="1">
    <citation type="submission" date="2021-01" db="EMBL/GenBank/DDBJ databases">
        <authorList>
            <person name="Corre E."/>
            <person name="Pelletier E."/>
            <person name="Niang G."/>
            <person name="Scheremetjew M."/>
            <person name="Finn R."/>
            <person name="Kale V."/>
            <person name="Holt S."/>
            <person name="Cochrane G."/>
            <person name="Meng A."/>
            <person name="Brown T."/>
            <person name="Cohen L."/>
        </authorList>
    </citation>
    <scope>NUCLEOTIDE SEQUENCE</scope>
    <source>
        <strain evidence="2">CCMP1723</strain>
    </source>
</reference>
<dbReference type="PANTHER" id="PTHR34548:SF2">
    <property type="entry name" value="PROTEIN TIC 21, CHLOROPLASTIC"/>
    <property type="match status" value="1"/>
</dbReference>
<feature type="transmembrane region" description="Helical" evidence="1">
    <location>
        <begin position="192"/>
        <end position="215"/>
    </location>
</feature>
<organism evidence="2">
    <name type="scientific">Micromonas pusilla</name>
    <name type="common">Picoplanktonic green alga</name>
    <name type="synonym">Chromulina pusilla</name>
    <dbReference type="NCBI Taxonomy" id="38833"/>
    <lineage>
        <taxon>Eukaryota</taxon>
        <taxon>Viridiplantae</taxon>
        <taxon>Chlorophyta</taxon>
        <taxon>Mamiellophyceae</taxon>
        <taxon>Mamiellales</taxon>
        <taxon>Mamiellaceae</taxon>
        <taxon>Micromonas</taxon>
    </lineage>
</organism>
<proteinExistence type="predicted"/>
<feature type="transmembrane region" description="Helical" evidence="1">
    <location>
        <begin position="235"/>
        <end position="263"/>
    </location>
</feature>
<evidence type="ECO:0000256" key="1">
    <source>
        <dbReference type="SAM" id="Phobius"/>
    </source>
</evidence>
<name>A0A7S0IA47_MICPS</name>
<dbReference type="AlphaFoldDB" id="A0A7S0IA47"/>
<keyword evidence="1" id="KW-0472">Membrane</keyword>
<dbReference type="InterPro" id="IPR022051">
    <property type="entry name" value="DUF3611"/>
</dbReference>
<keyword evidence="1" id="KW-1133">Transmembrane helix</keyword>
<protein>
    <submittedName>
        <fullName evidence="2">Uncharacterized protein</fullName>
    </submittedName>
</protein>
<sequence length="273" mass="28395">MAFSAVTAAVSLRAPLATPRAPVASRAVPVAACASRPSGSSAPRLARRAAISGEGSLAPRLSSKTPGVAVRGRNAASARAMAKDEDSTEGISKKVARTSQACKTLGRWGFWGQLILSTVSAVILVFSFLFKGITKATDAGLYFILFGIVTAYFTTFWSLGIGKLGDKLRKAVDQLDLVPPRTEVVRQLSTGLAVNFVGLGATIVGIQATTGLLFAKSLSAAAAAPFTPGYTGPVLALDIFLIQAGANVMLAHWIGAAVSLWLLRTVNLPTPQR</sequence>
<gene>
    <name evidence="2" type="ORF">MCOM1403_LOCUS2954</name>
</gene>
<evidence type="ECO:0000313" key="2">
    <source>
        <dbReference type="EMBL" id="CAD8515529.1"/>
    </source>
</evidence>
<keyword evidence="1" id="KW-0812">Transmembrane</keyword>